<feature type="region of interest" description="Disordered" evidence="1">
    <location>
        <begin position="500"/>
        <end position="843"/>
    </location>
</feature>
<evidence type="ECO:0000313" key="3">
    <source>
        <dbReference type="Proteomes" id="UP000284842"/>
    </source>
</evidence>
<feature type="compositionally biased region" description="Polar residues" evidence="1">
    <location>
        <begin position="552"/>
        <end position="561"/>
    </location>
</feature>
<dbReference type="Proteomes" id="UP000284842">
    <property type="component" value="Unassembled WGS sequence"/>
</dbReference>
<organism evidence="2 3">
    <name type="scientific">Panaeolus cyanescens</name>
    <dbReference type="NCBI Taxonomy" id="181874"/>
    <lineage>
        <taxon>Eukaryota</taxon>
        <taxon>Fungi</taxon>
        <taxon>Dikarya</taxon>
        <taxon>Basidiomycota</taxon>
        <taxon>Agaricomycotina</taxon>
        <taxon>Agaricomycetes</taxon>
        <taxon>Agaricomycetidae</taxon>
        <taxon>Agaricales</taxon>
        <taxon>Agaricineae</taxon>
        <taxon>Galeropsidaceae</taxon>
        <taxon>Panaeolus</taxon>
    </lineage>
</organism>
<feature type="compositionally biased region" description="Polar residues" evidence="1">
    <location>
        <begin position="138"/>
        <end position="159"/>
    </location>
</feature>
<dbReference type="AlphaFoldDB" id="A0A409WL13"/>
<feature type="compositionally biased region" description="Low complexity" evidence="1">
    <location>
        <begin position="921"/>
        <end position="931"/>
    </location>
</feature>
<feature type="compositionally biased region" description="Pro residues" evidence="1">
    <location>
        <begin position="694"/>
        <end position="703"/>
    </location>
</feature>
<feature type="compositionally biased region" description="Polar residues" evidence="1">
    <location>
        <begin position="321"/>
        <end position="342"/>
    </location>
</feature>
<feature type="compositionally biased region" description="Low complexity" evidence="1">
    <location>
        <begin position="727"/>
        <end position="736"/>
    </location>
</feature>
<feature type="region of interest" description="Disordered" evidence="1">
    <location>
        <begin position="1059"/>
        <end position="1078"/>
    </location>
</feature>
<feature type="region of interest" description="Disordered" evidence="1">
    <location>
        <begin position="888"/>
        <end position="959"/>
    </location>
</feature>
<feature type="compositionally biased region" description="Polar residues" evidence="1">
    <location>
        <begin position="610"/>
        <end position="619"/>
    </location>
</feature>
<feature type="compositionally biased region" description="Pro residues" evidence="1">
    <location>
        <begin position="737"/>
        <end position="751"/>
    </location>
</feature>
<name>A0A409WL13_9AGAR</name>
<feature type="compositionally biased region" description="Polar residues" evidence="1">
    <location>
        <begin position="403"/>
        <end position="413"/>
    </location>
</feature>
<feature type="compositionally biased region" description="Basic and acidic residues" evidence="1">
    <location>
        <begin position="900"/>
        <end position="920"/>
    </location>
</feature>
<dbReference type="EMBL" id="NHTK01005433">
    <property type="protein sequence ID" value="PPQ79110.1"/>
    <property type="molecule type" value="Genomic_DNA"/>
</dbReference>
<proteinExistence type="predicted"/>
<accession>A0A409WL13</accession>
<feature type="region of interest" description="Disordered" evidence="1">
    <location>
        <begin position="386"/>
        <end position="427"/>
    </location>
</feature>
<feature type="compositionally biased region" description="Low complexity" evidence="1">
    <location>
        <begin position="1"/>
        <end position="11"/>
    </location>
</feature>
<evidence type="ECO:0000256" key="1">
    <source>
        <dbReference type="SAM" id="MobiDB-lite"/>
    </source>
</evidence>
<keyword evidence="3" id="KW-1185">Reference proteome</keyword>
<reference evidence="2 3" key="1">
    <citation type="journal article" date="2018" name="Evol. Lett.">
        <title>Horizontal gene cluster transfer increased hallucinogenic mushroom diversity.</title>
        <authorList>
            <person name="Reynolds H.T."/>
            <person name="Vijayakumar V."/>
            <person name="Gluck-Thaler E."/>
            <person name="Korotkin H.B."/>
            <person name="Matheny P.B."/>
            <person name="Slot J.C."/>
        </authorList>
    </citation>
    <scope>NUCLEOTIDE SEQUENCE [LARGE SCALE GENOMIC DNA]</scope>
    <source>
        <strain evidence="2 3">2629</strain>
    </source>
</reference>
<feature type="compositionally biased region" description="Low complexity" evidence="1">
    <location>
        <begin position="43"/>
        <end position="61"/>
    </location>
</feature>
<evidence type="ECO:0000313" key="2">
    <source>
        <dbReference type="EMBL" id="PPQ79110.1"/>
    </source>
</evidence>
<feature type="region of interest" description="Disordered" evidence="1">
    <location>
        <begin position="1"/>
        <end position="199"/>
    </location>
</feature>
<dbReference type="InParanoid" id="A0A409WL13"/>
<protein>
    <submittedName>
        <fullName evidence="2">Uncharacterized protein</fullName>
    </submittedName>
</protein>
<sequence length="1078" mass="117075">MSLSPPSASTSDSDELSPRVYFGPLKTPERIFLASIPPAQSNTSPLRRSPRLSTPRPQSPQGDQPDNDVQEMALVAQLINERLDEDDDNIQETEREPLDEPSSALAERISHATSNPSPPPSPTPLPMSFFDPFPPSTTQPASDYQTDLLSLNLSGSTLPQIDFTPADEQQLPPQPDDPHILIPLDTSIPQPSTSHFPASPMQVESVDDLLFRSPAFKHSPAPLIHNHNLPAENSTSPHNLAAESQPSQSSELTTPVRRSTRPRRSVTPVPPPQVFSHVGPVFTAPVPSPARTQVKRKSRINLPNEEVVSDSQSDSEDLLQTPQEQSNSRCRSKSPGKSSLSYQRELGSLSPTSTNVLETLNFIEEEPIPSSVEPEETRPSIFSAAPVAPNTPSQTGPIRFASPSRTVLPQSPTKYRLQPLPVDDPRNTPARRVIVQPPPNSVSAIPGPALPPPTPARRVLVQPEATPRTIPSKLASPVKLIAPRRDVSAEPPQRIPAHLKGKERALDTSTIPPPSSSTTIKPLPFPLIPTTPALTEAQPIPPKAKPAPVKSSLKQPSNSSRIPRIGVKPYVRIIQKKDDKAVKSEPPTKAPGAEPSTSAKRPIRLISEVSRPTASSMSRTKPAPSSVAALKRKRDEKPSPANARTTVRQNPPPTSEPSTSVSTRIQQLVAPKSSTVTAKKAEPPRYRLVQSVMPPKPPPPPSLPQEDTTKAMEISTEEKSPLAVVLPTTPRDSSPPASSPPAPRPTTPPPCLAVQEENICLGSPMNQDPPELHSSPEHPPIAILVDPSPPIVSPPPAEPESLAARRTTRARRAVINADGSVPLDTSSRSSTRRKASASRSANDDVFAGMSMTALKDLTLQNTEINQRYLTAKLETEVVKKDGIRPESPMVKIKTISQRMQDAKEKGREERAQRRARRSDEMMSSDVEMSDVGYSSPAEEEPGSEQKHTRGAGEDEDYVSPIKEFGDLRKNLFGMTNEPMAVDTKRRVKWDRGLFTTVYLDEVKLGSRETTKENRALKGILAATAKALPLDILGNLPNADTPLANLVPENVIVKKFVYESDPPPAPPVAPKNTRSRKKK</sequence>
<feature type="compositionally biased region" description="Pro residues" evidence="1">
    <location>
        <begin position="787"/>
        <end position="798"/>
    </location>
</feature>
<feature type="region of interest" description="Disordered" evidence="1">
    <location>
        <begin position="221"/>
        <end position="352"/>
    </location>
</feature>
<feature type="compositionally biased region" description="Polar residues" evidence="1">
    <location>
        <begin position="231"/>
        <end position="252"/>
    </location>
</feature>
<feature type="compositionally biased region" description="Polar residues" evidence="1">
    <location>
        <begin position="187"/>
        <end position="196"/>
    </location>
</feature>
<feature type="compositionally biased region" description="Basic and acidic residues" evidence="1">
    <location>
        <begin position="943"/>
        <end position="952"/>
    </location>
</feature>
<dbReference type="STRING" id="181874.A0A409WL13"/>
<dbReference type="OrthoDB" id="2148418at2759"/>
<feature type="compositionally biased region" description="Pro residues" evidence="1">
    <location>
        <begin position="116"/>
        <end position="125"/>
    </location>
</feature>
<comment type="caution">
    <text evidence="2">The sequence shown here is derived from an EMBL/GenBank/DDBJ whole genome shotgun (WGS) entry which is preliminary data.</text>
</comment>
<gene>
    <name evidence="2" type="ORF">CVT24_012785</name>
</gene>